<dbReference type="EnsemblMetazoa" id="tetur15g03160.1">
    <property type="protein sequence ID" value="tetur15g03160.1"/>
    <property type="gene ID" value="tetur15g03160"/>
</dbReference>
<dbReference type="SUPFAM" id="SSF52821">
    <property type="entry name" value="Rhodanese/Cell cycle control phosphatase"/>
    <property type="match status" value="1"/>
</dbReference>
<proteinExistence type="predicted"/>
<keyword evidence="2" id="KW-1185">Reference proteome</keyword>
<dbReference type="InterPro" id="IPR036873">
    <property type="entry name" value="Rhodanese-like_dom_sf"/>
</dbReference>
<sequence length="385" mass="44992">MFILRSKLFNYASAGQRLVGYVSLANINLVQNIQLTDISDTNFHTIAAVQDLTTSKPNLSWFNRYFSKSTEAVDLLGPEERITVHDYKQILDSGVKHLLIDVRPPEYFSSFNIETSVNLTSKIFKRIYGEKSYLTNILFFRLFAVSRNIDIDIIGVKMDQQNNNSDKIEFKVKFFGQYHDIVIDRNDDKYIYKTQQLFQQLALITGIPSKYTTYVKLFGAEPDENDLRTHHWIFNDIPLTSDDQLSWSVKSLRAFDNAVSRYHLSFLASYCNVVTRNIHISYKLIPESEVPEGVCSRCFCQYKYTKSFFDKIKMVIYNEELNSKLRLLDVQTLGRERWFVEHCKVYKEFNVGQYFEYLAPCVHQFDGARTTHGIERLASYNRNRG</sequence>
<dbReference type="EMBL" id="CAEY01000249">
    <property type="status" value="NOT_ANNOTATED_CDS"/>
    <property type="molecule type" value="Genomic_DNA"/>
</dbReference>
<evidence type="ECO:0000313" key="2">
    <source>
        <dbReference type="Proteomes" id="UP000015104"/>
    </source>
</evidence>
<evidence type="ECO:0008006" key="3">
    <source>
        <dbReference type="Google" id="ProtNLM"/>
    </source>
</evidence>
<name>T1KMW9_TETUR</name>
<dbReference type="Proteomes" id="UP000015104">
    <property type="component" value="Unassembled WGS sequence"/>
</dbReference>
<reference evidence="1" key="2">
    <citation type="submission" date="2015-06" db="UniProtKB">
        <authorList>
            <consortium name="EnsemblMetazoa"/>
        </authorList>
    </citation>
    <scope>IDENTIFICATION</scope>
</reference>
<dbReference type="HOGENOM" id="CLU_1789331_0_0_1"/>
<protein>
    <recommendedName>
        <fullName evidence="3">Rhodanese domain-containing protein</fullName>
    </recommendedName>
</protein>
<dbReference type="STRING" id="32264.T1KMW9"/>
<organism evidence="1 2">
    <name type="scientific">Tetranychus urticae</name>
    <name type="common">Two-spotted spider mite</name>
    <dbReference type="NCBI Taxonomy" id="32264"/>
    <lineage>
        <taxon>Eukaryota</taxon>
        <taxon>Metazoa</taxon>
        <taxon>Ecdysozoa</taxon>
        <taxon>Arthropoda</taxon>
        <taxon>Chelicerata</taxon>
        <taxon>Arachnida</taxon>
        <taxon>Acari</taxon>
        <taxon>Acariformes</taxon>
        <taxon>Trombidiformes</taxon>
        <taxon>Prostigmata</taxon>
        <taxon>Eleutherengona</taxon>
        <taxon>Raphignathae</taxon>
        <taxon>Tetranychoidea</taxon>
        <taxon>Tetranychidae</taxon>
        <taxon>Tetranychus</taxon>
    </lineage>
</organism>
<evidence type="ECO:0000313" key="1">
    <source>
        <dbReference type="EnsemblMetazoa" id="tetur15g03160.1"/>
    </source>
</evidence>
<accession>T1KMW9</accession>
<dbReference type="AlphaFoldDB" id="T1KMW9"/>
<dbReference type="Gene3D" id="3.40.250.10">
    <property type="entry name" value="Rhodanese-like domain"/>
    <property type="match status" value="1"/>
</dbReference>
<reference evidence="2" key="1">
    <citation type="submission" date="2011-08" db="EMBL/GenBank/DDBJ databases">
        <authorList>
            <person name="Rombauts S."/>
        </authorList>
    </citation>
    <scope>NUCLEOTIDE SEQUENCE</scope>
    <source>
        <strain evidence="2">London</strain>
    </source>
</reference>